<dbReference type="PANTHER" id="PTHR43798:SF31">
    <property type="entry name" value="AB HYDROLASE SUPERFAMILY PROTEIN YCLE"/>
    <property type="match status" value="1"/>
</dbReference>
<keyword evidence="4" id="KW-1185">Reference proteome</keyword>
<dbReference type="Proteomes" id="UP000295689">
    <property type="component" value="Unassembled WGS sequence"/>
</dbReference>
<dbReference type="PANTHER" id="PTHR43798">
    <property type="entry name" value="MONOACYLGLYCEROL LIPASE"/>
    <property type="match status" value="1"/>
</dbReference>
<organism evidence="3 4">
    <name type="scientific">Mesobacillus foraminis</name>
    <dbReference type="NCBI Taxonomy" id="279826"/>
    <lineage>
        <taxon>Bacteria</taxon>
        <taxon>Bacillati</taxon>
        <taxon>Bacillota</taxon>
        <taxon>Bacilli</taxon>
        <taxon>Bacillales</taxon>
        <taxon>Bacillaceae</taxon>
        <taxon>Mesobacillus</taxon>
    </lineage>
</organism>
<feature type="domain" description="AB hydrolase-1" evidence="2">
    <location>
        <begin position="22"/>
        <end position="234"/>
    </location>
</feature>
<evidence type="ECO:0000313" key="3">
    <source>
        <dbReference type="EMBL" id="TCN26080.1"/>
    </source>
</evidence>
<dbReference type="SUPFAM" id="SSF53474">
    <property type="entry name" value="alpha/beta-Hydrolases"/>
    <property type="match status" value="1"/>
</dbReference>
<keyword evidence="1" id="KW-0378">Hydrolase</keyword>
<proteinExistence type="predicted"/>
<dbReference type="InterPro" id="IPR050266">
    <property type="entry name" value="AB_hydrolase_sf"/>
</dbReference>
<name>A0A4V2RDT8_9BACI</name>
<dbReference type="GO" id="GO:0016020">
    <property type="term" value="C:membrane"/>
    <property type="evidence" value="ECO:0007669"/>
    <property type="project" value="TreeGrafter"/>
</dbReference>
<dbReference type="GO" id="GO:0016787">
    <property type="term" value="F:hydrolase activity"/>
    <property type="evidence" value="ECO:0007669"/>
    <property type="project" value="UniProtKB-KW"/>
</dbReference>
<reference evidence="3 4" key="1">
    <citation type="journal article" date="2015" name="Stand. Genomic Sci.">
        <title>Genomic Encyclopedia of Bacterial and Archaeal Type Strains, Phase III: the genomes of soil and plant-associated and newly described type strains.</title>
        <authorList>
            <person name="Whitman W.B."/>
            <person name="Woyke T."/>
            <person name="Klenk H.P."/>
            <person name="Zhou Y."/>
            <person name="Lilburn T.G."/>
            <person name="Beck B.J."/>
            <person name="De Vos P."/>
            <person name="Vandamme P."/>
            <person name="Eisen J.A."/>
            <person name="Garrity G."/>
            <person name="Hugenholtz P."/>
            <person name="Kyrpides N.C."/>
        </authorList>
    </citation>
    <scope>NUCLEOTIDE SEQUENCE [LARGE SCALE GENOMIC DNA]</scope>
    <source>
        <strain evidence="3 4">CV53</strain>
    </source>
</reference>
<evidence type="ECO:0000259" key="2">
    <source>
        <dbReference type="Pfam" id="PF00561"/>
    </source>
</evidence>
<gene>
    <name evidence="3" type="ORF">EV146_104187</name>
</gene>
<comment type="caution">
    <text evidence="3">The sequence shown here is derived from an EMBL/GenBank/DDBJ whole genome shotgun (WGS) entry which is preliminary data.</text>
</comment>
<accession>A0A4V2RDT8</accession>
<dbReference type="InterPro" id="IPR000073">
    <property type="entry name" value="AB_hydrolase_1"/>
</dbReference>
<dbReference type="Pfam" id="PF00561">
    <property type="entry name" value="Abhydrolase_1"/>
    <property type="match status" value="1"/>
</dbReference>
<dbReference type="AlphaFoldDB" id="A0A4V2RDT8"/>
<evidence type="ECO:0000256" key="1">
    <source>
        <dbReference type="ARBA" id="ARBA00022801"/>
    </source>
</evidence>
<sequence length="258" mass="29282">MPHANIDNSLSLFYQIKGEGMPIVFIHPFVMGHNVFKHQERLAEKYQTIFYDLAGHGRSTKGNQPLSIELLAEHLKELLNHINVKKVALCGYSYGGLVAQQFALKYPERTTALILSGGFSEINTLIPKIFIKSVMAMAKHRKMTLAAKLLAKFNSATSQDEKEIFQYARLSDAQRSYEYCIAGLHYKATDAMHQLNMPILLVYGSLEKPMHRYRIPFLQAAPQTQVVMINNGTHQLPPRSFLEFNCVIDQFLRTGGEH</sequence>
<dbReference type="Gene3D" id="3.40.50.1820">
    <property type="entry name" value="alpha/beta hydrolase"/>
    <property type="match status" value="1"/>
</dbReference>
<evidence type="ECO:0000313" key="4">
    <source>
        <dbReference type="Proteomes" id="UP000295689"/>
    </source>
</evidence>
<dbReference type="PRINTS" id="PR00111">
    <property type="entry name" value="ABHYDROLASE"/>
</dbReference>
<dbReference type="InterPro" id="IPR029058">
    <property type="entry name" value="AB_hydrolase_fold"/>
</dbReference>
<dbReference type="RefSeq" id="WP_132004240.1">
    <property type="nucleotide sequence ID" value="NZ_JABUHM010000009.1"/>
</dbReference>
<dbReference type="EMBL" id="SLVV01000004">
    <property type="protein sequence ID" value="TCN26080.1"/>
    <property type="molecule type" value="Genomic_DNA"/>
</dbReference>
<protein>
    <submittedName>
        <fullName evidence="3">Pimeloyl-ACP methyl ester carboxylesterase</fullName>
    </submittedName>
</protein>